<dbReference type="RefSeq" id="XP_001881516.1">
    <property type="nucleotide sequence ID" value="XM_001881481.1"/>
</dbReference>
<protein>
    <submittedName>
        <fullName evidence="1">Predicted protein</fullName>
    </submittedName>
</protein>
<dbReference type="GeneID" id="6077348"/>
<accession>B0DCG3</accession>
<evidence type="ECO:0000313" key="1">
    <source>
        <dbReference type="EMBL" id="EDR07727.1"/>
    </source>
</evidence>
<dbReference type="HOGENOM" id="CLU_2654910_0_0_1"/>
<proteinExistence type="predicted"/>
<gene>
    <name evidence="1" type="ORF">LACBIDRAFT_298206</name>
</gene>
<dbReference type="EMBL" id="DS547103">
    <property type="protein sequence ID" value="EDR07727.1"/>
    <property type="molecule type" value="Genomic_DNA"/>
</dbReference>
<dbReference type="Proteomes" id="UP000001194">
    <property type="component" value="Unassembled WGS sequence"/>
</dbReference>
<name>B0DCG3_LACBS</name>
<reference evidence="1 2" key="1">
    <citation type="journal article" date="2008" name="Nature">
        <title>The genome of Laccaria bicolor provides insights into mycorrhizal symbiosis.</title>
        <authorList>
            <person name="Martin F."/>
            <person name="Aerts A."/>
            <person name="Ahren D."/>
            <person name="Brun A."/>
            <person name="Danchin E.G.J."/>
            <person name="Duchaussoy F."/>
            <person name="Gibon J."/>
            <person name="Kohler A."/>
            <person name="Lindquist E."/>
            <person name="Pereda V."/>
            <person name="Salamov A."/>
            <person name="Shapiro H.J."/>
            <person name="Wuyts J."/>
            <person name="Blaudez D."/>
            <person name="Buee M."/>
            <person name="Brokstein P."/>
            <person name="Canbaeck B."/>
            <person name="Cohen D."/>
            <person name="Courty P.E."/>
            <person name="Coutinho P.M."/>
            <person name="Delaruelle C."/>
            <person name="Detter J.C."/>
            <person name="Deveau A."/>
            <person name="DiFazio S."/>
            <person name="Duplessis S."/>
            <person name="Fraissinet-Tachet L."/>
            <person name="Lucic E."/>
            <person name="Frey-Klett P."/>
            <person name="Fourrey C."/>
            <person name="Feussner I."/>
            <person name="Gay G."/>
            <person name="Grimwood J."/>
            <person name="Hoegger P.J."/>
            <person name="Jain P."/>
            <person name="Kilaru S."/>
            <person name="Labbe J."/>
            <person name="Lin Y.C."/>
            <person name="Legue V."/>
            <person name="Le Tacon F."/>
            <person name="Marmeisse R."/>
            <person name="Melayah D."/>
            <person name="Montanini B."/>
            <person name="Muratet M."/>
            <person name="Nehls U."/>
            <person name="Niculita-Hirzel H."/>
            <person name="Oudot-Le Secq M.P."/>
            <person name="Peter M."/>
            <person name="Quesneville H."/>
            <person name="Rajashekar B."/>
            <person name="Reich M."/>
            <person name="Rouhier N."/>
            <person name="Schmutz J."/>
            <person name="Yin T."/>
            <person name="Chalot M."/>
            <person name="Henrissat B."/>
            <person name="Kuees U."/>
            <person name="Lucas S."/>
            <person name="Van de Peer Y."/>
            <person name="Podila G.K."/>
            <person name="Polle A."/>
            <person name="Pukkila P.J."/>
            <person name="Richardson P.M."/>
            <person name="Rouze P."/>
            <person name="Sanders I.R."/>
            <person name="Stajich J.E."/>
            <person name="Tunlid A."/>
            <person name="Tuskan G."/>
            <person name="Grigoriev I.V."/>
        </authorList>
    </citation>
    <scope>NUCLEOTIDE SEQUENCE [LARGE SCALE GENOMIC DNA]</scope>
    <source>
        <strain evidence="2">S238N-H82 / ATCC MYA-4686</strain>
    </source>
</reference>
<evidence type="ECO:0000313" key="2">
    <source>
        <dbReference type="Proteomes" id="UP000001194"/>
    </source>
</evidence>
<dbReference type="KEGG" id="lbc:LACBIDRAFT_298206"/>
<dbReference type="AlphaFoldDB" id="B0DCG3"/>
<dbReference type="InParanoid" id="B0DCG3"/>
<keyword evidence="2" id="KW-1185">Reference proteome</keyword>
<organism evidence="2">
    <name type="scientific">Laccaria bicolor (strain S238N-H82 / ATCC MYA-4686)</name>
    <name type="common">Bicoloured deceiver</name>
    <name type="synonym">Laccaria laccata var. bicolor</name>
    <dbReference type="NCBI Taxonomy" id="486041"/>
    <lineage>
        <taxon>Eukaryota</taxon>
        <taxon>Fungi</taxon>
        <taxon>Dikarya</taxon>
        <taxon>Basidiomycota</taxon>
        <taxon>Agaricomycotina</taxon>
        <taxon>Agaricomycetes</taxon>
        <taxon>Agaricomycetidae</taxon>
        <taxon>Agaricales</taxon>
        <taxon>Agaricineae</taxon>
        <taxon>Hydnangiaceae</taxon>
        <taxon>Laccaria</taxon>
    </lineage>
</organism>
<sequence>MKASTVSDDGLIEPQASLMRSGNQAVMANLAVRHQVQRQDLSADKTPQPPKSNAISLAQMFEGVLDLRDRELRGVD</sequence>